<evidence type="ECO:0000256" key="10">
    <source>
        <dbReference type="SAM" id="MobiDB-lite"/>
    </source>
</evidence>
<evidence type="ECO:0000313" key="13">
    <source>
        <dbReference type="Proteomes" id="UP000325577"/>
    </source>
</evidence>
<organism evidence="12 13">
    <name type="scientific">Nyssa sinensis</name>
    <dbReference type="NCBI Taxonomy" id="561372"/>
    <lineage>
        <taxon>Eukaryota</taxon>
        <taxon>Viridiplantae</taxon>
        <taxon>Streptophyta</taxon>
        <taxon>Embryophyta</taxon>
        <taxon>Tracheophyta</taxon>
        <taxon>Spermatophyta</taxon>
        <taxon>Magnoliopsida</taxon>
        <taxon>eudicotyledons</taxon>
        <taxon>Gunneridae</taxon>
        <taxon>Pentapetalae</taxon>
        <taxon>asterids</taxon>
        <taxon>Cornales</taxon>
        <taxon>Nyssaceae</taxon>
        <taxon>Nyssa</taxon>
    </lineage>
</organism>
<dbReference type="GO" id="GO:0005886">
    <property type="term" value="C:plasma membrane"/>
    <property type="evidence" value="ECO:0007669"/>
    <property type="project" value="UniProtKB-SubCell"/>
</dbReference>
<keyword evidence="6" id="KW-1015">Disulfide bond</keyword>
<evidence type="ECO:0000256" key="4">
    <source>
        <dbReference type="ARBA" id="ARBA00022729"/>
    </source>
</evidence>
<dbReference type="SUPFAM" id="SSF49503">
    <property type="entry name" value="Cupredoxins"/>
    <property type="match status" value="1"/>
</dbReference>
<dbReference type="EMBL" id="CM018046">
    <property type="protein sequence ID" value="KAA8526360.1"/>
    <property type="molecule type" value="Genomic_DNA"/>
</dbReference>
<dbReference type="PRINTS" id="PR01217">
    <property type="entry name" value="PRICHEXTENSN"/>
</dbReference>
<comment type="subcellular location">
    <subcellularLocation>
        <location evidence="1">Cell membrane</location>
        <topology evidence="1">Lipid-anchor</topology>
        <topology evidence="1">GPI-anchor</topology>
    </subcellularLocation>
</comment>
<comment type="similarity">
    <text evidence="9">Belongs to the early nodulin-like (ENODL) family.</text>
</comment>
<dbReference type="PROSITE" id="PS51485">
    <property type="entry name" value="PHYTOCYANIN"/>
    <property type="match status" value="1"/>
</dbReference>
<feature type="domain" description="Phytocyanin" evidence="11">
    <location>
        <begin position="12"/>
        <end position="113"/>
    </location>
</feature>
<sequence length="212" mass="22713">MLMAFFCSSHAYKFYVGGKEGWVLKPSENYNHWAERNRFRVNDTLIFKYEKGADSVLIVNKDDYYKCNKEKPIQALNDGVSEFEFNFSGPFFFISGHADKCEKGQKLIVIVMALRNITHKAPSPVAKTPMPSPSPSPPVVTPPSPSPVAKTPSPSPEVGTLPLSPSPVAKAPNPESPSGAPAPAPSAAPGFGGSVRLVLGLSVVLGTIVGLF</sequence>
<dbReference type="Gene3D" id="2.60.40.420">
    <property type="entry name" value="Cupredoxins - blue copper proteins"/>
    <property type="match status" value="1"/>
</dbReference>
<dbReference type="CDD" id="cd11019">
    <property type="entry name" value="OsENODL1_like"/>
    <property type="match status" value="1"/>
</dbReference>
<keyword evidence="8" id="KW-0449">Lipoprotein</keyword>
<reference evidence="12 13" key="1">
    <citation type="submission" date="2019-09" db="EMBL/GenBank/DDBJ databases">
        <title>A chromosome-level genome assembly of the Chinese tupelo Nyssa sinensis.</title>
        <authorList>
            <person name="Yang X."/>
            <person name="Kang M."/>
            <person name="Yang Y."/>
            <person name="Xiong H."/>
            <person name="Wang M."/>
            <person name="Zhang Z."/>
            <person name="Wang Z."/>
            <person name="Wu H."/>
            <person name="Ma T."/>
            <person name="Liu J."/>
            <person name="Xi Z."/>
        </authorList>
    </citation>
    <scope>NUCLEOTIDE SEQUENCE [LARGE SCALE GENOMIC DNA]</scope>
    <source>
        <strain evidence="12">J267</strain>
        <tissue evidence="12">Leaf</tissue>
    </source>
</reference>
<dbReference type="InterPro" id="IPR008972">
    <property type="entry name" value="Cupredoxin"/>
</dbReference>
<dbReference type="OrthoDB" id="2015640at2759"/>
<evidence type="ECO:0000256" key="7">
    <source>
        <dbReference type="ARBA" id="ARBA00023180"/>
    </source>
</evidence>
<feature type="region of interest" description="Disordered" evidence="10">
    <location>
        <begin position="122"/>
        <end position="187"/>
    </location>
</feature>
<dbReference type="Pfam" id="PF02298">
    <property type="entry name" value="Cu_bind_like"/>
    <property type="match status" value="1"/>
</dbReference>
<evidence type="ECO:0000313" key="12">
    <source>
        <dbReference type="EMBL" id="KAA8526360.1"/>
    </source>
</evidence>
<keyword evidence="3" id="KW-0336">GPI-anchor</keyword>
<dbReference type="GO" id="GO:0098552">
    <property type="term" value="C:side of membrane"/>
    <property type="evidence" value="ECO:0007669"/>
    <property type="project" value="UniProtKB-KW"/>
</dbReference>
<proteinExistence type="inferred from homology"/>
<keyword evidence="4" id="KW-0732">Signal</keyword>
<dbReference type="InterPro" id="IPR003245">
    <property type="entry name" value="Phytocyanin_dom"/>
</dbReference>
<dbReference type="FunFam" id="2.60.40.420:FF:000010">
    <property type="entry name" value="Early nodulin-like protein 1"/>
    <property type="match status" value="1"/>
</dbReference>
<evidence type="ECO:0000256" key="6">
    <source>
        <dbReference type="ARBA" id="ARBA00023157"/>
    </source>
</evidence>
<dbReference type="PANTHER" id="PTHR33021:SF185">
    <property type="entry name" value="EARLY NODULIN-LIKE PROTEIN 3-RELATED"/>
    <property type="match status" value="1"/>
</dbReference>
<keyword evidence="5" id="KW-0472">Membrane</keyword>
<keyword evidence="2" id="KW-1003">Cell membrane</keyword>
<evidence type="ECO:0000256" key="5">
    <source>
        <dbReference type="ARBA" id="ARBA00023136"/>
    </source>
</evidence>
<evidence type="ECO:0000256" key="3">
    <source>
        <dbReference type="ARBA" id="ARBA00022622"/>
    </source>
</evidence>
<evidence type="ECO:0000256" key="8">
    <source>
        <dbReference type="ARBA" id="ARBA00023288"/>
    </source>
</evidence>
<dbReference type="AlphaFoldDB" id="A0A5J5A7B0"/>
<evidence type="ECO:0000256" key="1">
    <source>
        <dbReference type="ARBA" id="ARBA00004609"/>
    </source>
</evidence>
<dbReference type="GO" id="GO:0009055">
    <property type="term" value="F:electron transfer activity"/>
    <property type="evidence" value="ECO:0007669"/>
    <property type="project" value="InterPro"/>
</dbReference>
<name>A0A5J5A7B0_9ASTE</name>
<keyword evidence="13" id="KW-1185">Reference proteome</keyword>
<dbReference type="Proteomes" id="UP000325577">
    <property type="component" value="Linkage Group LG3"/>
</dbReference>
<dbReference type="PANTHER" id="PTHR33021">
    <property type="entry name" value="BLUE COPPER PROTEIN"/>
    <property type="match status" value="1"/>
</dbReference>
<protein>
    <recommendedName>
        <fullName evidence="11">Phytocyanin domain-containing protein</fullName>
    </recommendedName>
</protein>
<evidence type="ECO:0000256" key="9">
    <source>
        <dbReference type="ARBA" id="ARBA00035011"/>
    </source>
</evidence>
<dbReference type="InterPro" id="IPR041846">
    <property type="entry name" value="ENL_dom"/>
</dbReference>
<evidence type="ECO:0000259" key="11">
    <source>
        <dbReference type="PROSITE" id="PS51485"/>
    </source>
</evidence>
<accession>A0A5J5A7B0</accession>
<gene>
    <name evidence="12" type="ORF">F0562_008437</name>
</gene>
<keyword evidence="7" id="KW-0325">Glycoprotein</keyword>
<evidence type="ECO:0000256" key="2">
    <source>
        <dbReference type="ARBA" id="ARBA00022475"/>
    </source>
</evidence>
<dbReference type="InterPro" id="IPR039391">
    <property type="entry name" value="Phytocyanin-like"/>
</dbReference>
<feature type="compositionally biased region" description="Pro residues" evidence="10">
    <location>
        <begin position="130"/>
        <end position="146"/>
    </location>
</feature>